<sequence>MPLLHHNLNNPDYNEEYQILYACQILRPHRRIRYSPSSHPWCRTNPS</sequence>
<name>Q83028_BBTV</name>
<gene>
    <name evidence="1" type="primary">C1</name>
</gene>
<dbReference type="EMBL" id="L32166">
    <property type="protein sequence ID" value="AAA51424.1"/>
    <property type="molecule type" value="Genomic_DNA"/>
</dbReference>
<accession>Q83028</accession>
<protein>
    <submittedName>
        <fullName evidence="1">C1 protein</fullName>
    </submittedName>
</protein>
<reference evidence="1" key="1">
    <citation type="submission" date="1994-08" db="EMBL/GenBank/DDBJ databases">
        <title>Nucleotide sequences of two circular single-stranded DNAs associated with banana bunchy top virus.</title>
        <authorList>
            <person name="Wu R.-Y."/>
            <person name="You L.-R."/>
            <person name="Soong T.-S."/>
        </authorList>
    </citation>
    <scope>NUCLEOTIDE SEQUENCE</scope>
</reference>
<organism evidence="1">
    <name type="scientific">Banana bunchy top virus</name>
    <name type="common">BBTV</name>
    <dbReference type="NCBI Taxonomy" id="12585"/>
    <lineage>
        <taxon>Viruses</taxon>
        <taxon>Monodnaviria</taxon>
        <taxon>Shotokuvirae</taxon>
        <taxon>Cressdnaviricota</taxon>
        <taxon>Arfiviricetes</taxon>
        <taxon>Mulpavirales</taxon>
        <taxon>Nanoviridae</taxon>
        <taxon>Babuvirus</taxon>
        <taxon>Babuvirus musae</taxon>
    </lineage>
</organism>
<proteinExistence type="predicted"/>
<evidence type="ECO:0000313" key="1">
    <source>
        <dbReference type="EMBL" id="AAA51424.1"/>
    </source>
</evidence>
<organismHost>
    <name type="scientific">Musa</name>
    <dbReference type="NCBI Taxonomy" id="4640"/>
</organismHost>